<dbReference type="SUPFAM" id="SSF52096">
    <property type="entry name" value="ClpP/crotonase"/>
    <property type="match status" value="1"/>
</dbReference>
<dbReference type="EMBL" id="BAAACG010000003">
    <property type="protein sequence ID" value="GAA0733866.1"/>
    <property type="molecule type" value="Genomic_DNA"/>
</dbReference>
<dbReference type="InterPro" id="IPR036034">
    <property type="entry name" value="PDZ_sf"/>
</dbReference>
<dbReference type="CDD" id="cd07560">
    <property type="entry name" value="Peptidase_S41_CPP"/>
    <property type="match status" value="1"/>
</dbReference>
<evidence type="ECO:0000256" key="2">
    <source>
        <dbReference type="ARBA" id="ARBA00022670"/>
    </source>
</evidence>
<evidence type="ECO:0000256" key="6">
    <source>
        <dbReference type="SAM" id="Phobius"/>
    </source>
</evidence>
<dbReference type="InterPro" id="IPR055210">
    <property type="entry name" value="CtpA/B_N"/>
</dbReference>
<feature type="transmembrane region" description="Helical" evidence="6">
    <location>
        <begin position="7"/>
        <end position="33"/>
    </location>
</feature>
<accession>A0ABP3UJ05</accession>
<protein>
    <submittedName>
        <fullName evidence="8">S41 family peptidase</fullName>
    </submittedName>
</protein>
<sequence>MKSKKKWIIWTVVIVILTNIGTFVLSNLIPLYLPNGKVIIGSKEYDYISKYSKMFLIRNQLYKYYDGKIDENDLINGSIKGMVSSLKDPYTVFMNEEEYKSFNAQTEGNYSGIGIQIDTKDDKIIVAKVFDKSPAKKAGILANDEIDKVNGVKVSGKDTTKAISLMKGKEGTEVTIELNRKDKGSYKVTVERAKVALPTVKGEIIENNLGYVKVDMFDEHTGDDFKKSLNNLKSKGMKSLIIDLRENPGGLLDQCIDMASNFIPKGKEIVSTVDKYKNKKSYNSKGGDFIGLPVTILVDGNTASASEVFLGAMKDYNLATAIGTKTFGKGVVQTILEIRDGTALKVTISKYYSPNGKNINHIGIKPDVEVKYPKELLNKTYNRSLDPQFKKALQTAKDKIK</sequence>
<dbReference type="InterPro" id="IPR005151">
    <property type="entry name" value="Tail-specific_protease"/>
</dbReference>
<dbReference type="SUPFAM" id="SSF50156">
    <property type="entry name" value="PDZ domain-like"/>
    <property type="match status" value="1"/>
</dbReference>
<evidence type="ECO:0000313" key="9">
    <source>
        <dbReference type="Proteomes" id="UP001501510"/>
    </source>
</evidence>
<dbReference type="RefSeq" id="WP_343758577.1">
    <property type="nucleotide sequence ID" value="NZ_BAAACG010000003.1"/>
</dbReference>
<evidence type="ECO:0000256" key="4">
    <source>
        <dbReference type="ARBA" id="ARBA00022825"/>
    </source>
</evidence>
<dbReference type="Gene3D" id="3.90.226.10">
    <property type="entry name" value="2-enoyl-CoA Hydratase, Chain A, domain 1"/>
    <property type="match status" value="1"/>
</dbReference>
<dbReference type="NCBIfam" id="TIGR00225">
    <property type="entry name" value="prc"/>
    <property type="match status" value="1"/>
</dbReference>
<dbReference type="SMART" id="SM00228">
    <property type="entry name" value="PDZ"/>
    <property type="match status" value="1"/>
</dbReference>
<dbReference type="Pfam" id="PF22694">
    <property type="entry name" value="CtpB_N-like"/>
    <property type="match status" value="1"/>
</dbReference>
<comment type="caution">
    <text evidence="8">The sequence shown here is derived from an EMBL/GenBank/DDBJ whole genome shotgun (WGS) entry which is preliminary data.</text>
</comment>
<dbReference type="PROSITE" id="PS50106">
    <property type="entry name" value="PDZ"/>
    <property type="match status" value="1"/>
</dbReference>
<evidence type="ECO:0000259" key="7">
    <source>
        <dbReference type="PROSITE" id="PS50106"/>
    </source>
</evidence>
<name>A0ABP3UJ05_9CLOT</name>
<comment type="similarity">
    <text evidence="1 5">Belongs to the peptidase S41A family.</text>
</comment>
<keyword evidence="4 5" id="KW-0720">Serine protease</keyword>
<feature type="domain" description="PDZ" evidence="7">
    <location>
        <begin position="99"/>
        <end position="167"/>
    </location>
</feature>
<dbReference type="CDD" id="cd06782">
    <property type="entry name" value="cpPDZ_CPP-like"/>
    <property type="match status" value="1"/>
</dbReference>
<keyword evidence="6" id="KW-0812">Transmembrane</keyword>
<gene>
    <name evidence="8" type="ORF">GCM10008906_05310</name>
</gene>
<evidence type="ECO:0000313" key="8">
    <source>
        <dbReference type="EMBL" id="GAA0733866.1"/>
    </source>
</evidence>
<evidence type="ECO:0000256" key="5">
    <source>
        <dbReference type="RuleBase" id="RU004404"/>
    </source>
</evidence>
<keyword evidence="6" id="KW-0472">Membrane</keyword>
<organism evidence="8 9">
    <name type="scientific">Clostridium oceanicum</name>
    <dbReference type="NCBI Taxonomy" id="1543"/>
    <lineage>
        <taxon>Bacteria</taxon>
        <taxon>Bacillati</taxon>
        <taxon>Bacillota</taxon>
        <taxon>Clostridia</taxon>
        <taxon>Eubacteriales</taxon>
        <taxon>Clostridiaceae</taxon>
        <taxon>Clostridium</taxon>
    </lineage>
</organism>
<reference evidence="9" key="1">
    <citation type="journal article" date="2019" name="Int. J. Syst. Evol. Microbiol.">
        <title>The Global Catalogue of Microorganisms (GCM) 10K type strain sequencing project: providing services to taxonomists for standard genome sequencing and annotation.</title>
        <authorList>
            <consortium name="The Broad Institute Genomics Platform"/>
            <consortium name="The Broad Institute Genome Sequencing Center for Infectious Disease"/>
            <person name="Wu L."/>
            <person name="Ma J."/>
        </authorList>
    </citation>
    <scope>NUCLEOTIDE SEQUENCE [LARGE SCALE GENOMIC DNA]</scope>
    <source>
        <strain evidence="9">JCM 1407</strain>
    </source>
</reference>
<dbReference type="PANTHER" id="PTHR32060">
    <property type="entry name" value="TAIL-SPECIFIC PROTEASE"/>
    <property type="match status" value="1"/>
</dbReference>
<dbReference type="Proteomes" id="UP001501510">
    <property type="component" value="Unassembled WGS sequence"/>
</dbReference>
<evidence type="ECO:0000256" key="3">
    <source>
        <dbReference type="ARBA" id="ARBA00022801"/>
    </source>
</evidence>
<keyword evidence="2 5" id="KW-0645">Protease</keyword>
<dbReference type="InterPro" id="IPR029045">
    <property type="entry name" value="ClpP/crotonase-like_dom_sf"/>
</dbReference>
<dbReference type="Gene3D" id="3.30.750.44">
    <property type="match status" value="1"/>
</dbReference>
<dbReference type="Gene3D" id="2.30.42.10">
    <property type="match status" value="1"/>
</dbReference>
<dbReference type="PANTHER" id="PTHR32060:SF30">
    <property type="entry name" value="CARBOXY-TERMINAL PROCESSING PROTEASE CTPA"/>
    <property type="match status" value="1"/>
</dbReference>
<keyword evidence="6" id="KW-1133">Transmembrane helix</keyword>
<dbReference type="InterPro" id="IPR001478">
    <property type="entry name" value="PDZ"/>
</dbReference>
<dbReference type="InterPro" id="IPR004447">
    <property type="entry name" value="Peptidase_S41A"/>
</dbReference>
<keyword evidence="9" id="KW-1185">Reference proteome</keyword>
<dbReference type="SMART" id="SM00245">
    <property type="entry name" value="TSPc"/>
    <property type="match status" value="1"/>
</dbReference>
<proteinExistence type="inferred from homology"/>
<keyword evidence="3 5" id="KW-0378">Hydrolase</keyword>
<dbReference type="Pfam" id="PF13180">
    <property type="entry name" value="PDZ_2"/>
    <property type="match status" value="1"/>
</dbReference>
<evidence type="ECO:0000256" key="1">
    <source>
        <dbReference type="ARBA" id="ARBA00009179"/>
    </source>
</evidence>
<dbReference type="Pfam" id="PF03572">
    <property type="entry name" value="Peptidase_S41"/>
    <property type="match status" value="1"/>
</dbReference>